<keyword evidence="2" id="KW-1003">Cell membrane</keyword>
<evidence type="ECO:0000256" key="4">
    <source>
        <dbReference type="ARBA" id="ARBA00022989"/>
    </source>
</evidence>
<dbReference type="NCBIfam" id="TIGR00374">
    <property type="entry name" value="flippase-like domain"/>
    <property type="match status" value="1"/>
</dbReference>
<dbReference type="EMBL" id="JANUCP010000001">
    <property type="protein sequence ID" value="MCS3918189.1"/>
    <property type="molecule type" value="Genomic_DNA"/>
</dbReference>
<evidence type="ECO:0000313" key="7">
    <source>
        <dbReference type="EMBL" id="MCS3918189.1"/>
    </source>
</evidence>
<keyword evidence="3 6" id="KW-0812">Transmembrane</keyword>
<keyword evidence="5 6" id="KW-0472">Membrane</keyword>
<dbReference type="RefSeq" id="WP_259093728.1">
    <property type="nucleotide sequence ID" value="NZ_CP130454.1"/>
</dbReference>
<evidence type="ECO:0000256" key="3">
    <source>
        <dbReference type="ARBA" id="ARBA00022692"/>
    </source>
</evidence>
<evidence type="ECO:0000313" key="8">
    <source>
        <dbReference type="Proteomes" id="UP001204798"/>
    </source>
</evidence>
<comment type="subcellular location">
    <subcellularLocation>
        <location evidence="1">Cell membrane</location>
        <topology evidence="1">Multi-pass membrane protein</topology>
    </subcellularLocation>
</comment>
<keyword evidence="8" id="KW-1185">Reference proteome</keyword>
<reference evidence="7 8" key="1">
    <citation type="submission" date="2022-08" db="EMBL/GenBank/DDBJ databases">
        <title>Bacterial and archaeal communities from various locations to study Microbial Dark Matter (Phase II).</title>
        <authorList>
            <person name="Stepanauskas R."/>
        </authorList>
    </citation>
    <scope>NUCLEOTIDE SEQUENCE [LARGE SCALE GENOMIC DNA]</scope>
    <source>
        <strain evidence="7 8">PD1</strain>
    </source>
</reference>
<protein>
    <submittedName>
        <fullName evidence="7">Uncharacterized protein (TIRG00374 family)</fullName>
    </submittedName>
</protein>
<accession>A0ABT2EKH7</accession>
<evidence type="ECO:0000256" key="2">
    <source>
        <dbReference type="ARBA" id="ARBA00022475"/>
    </source>
</evidence>
<evidence type="ECO:0000256" key="1">
    <source>
        <dbReference type="ARBA" id="ARBA00004651"/>
    </source>
</evidence>
<evidence type="ECO:0000256" key="6">
    <source>
        <dbReference type="SAM" id="Phobius"/>
    </source>
</evidence>
<organism evidence="7 8">
    <name type="scientific">Candidatus Fervidibacter sacchari</name>
    <dbReference type="NCBI Taxonomy" id="1448929"/>
    <lineage>
        <taxon>Bacteria</taxon>
        <taxon>Candidatus Fervidibacterota</taxon>
        <taxon>Candidatus Fervidibacter</taxon>
    </lineage>
</organism>
<proteinExistence type="predicted"/>
<comment type="caution">
    <text evidence="7">The sequence shown here is derived from an EMBL/GenBank/DDBJ whole genome shotgun (WGS) entry which is preliminary data.</text>
</comment>
<name>A0ABT2EKH7_9BACT</name>
<feature type="transmembrane region" description="Helical" evidence="6">
    <location>
        <begin position="40"/>
        <end position="60"/>
    </location>
</feature>
<dbReference type="InterPro" id="IPR022791">
    <property type="entry name" value="L-PG_synthase/AglD"/>
</dbReference>
<sequence>MKRTKFLLNGLRLIATALFIALAIKAVRWGEMAEAVRHTSFWAAIVAALVYACLQCLSATRWWSIARASGMQLNWRDAVSAFYTGMFFNLFLPGLVGGDAVRALLAARKTQHSLASSFGIVYADRTVGFIAMLLVGTWGALSLHLANSQLVWQPLVLGALFAIGLTAVMVALAFFISQKWRNQWGERIGRFANGIVSFLQRPNIGFVVFAIALTYHLSLTATLMFLGQAAGIKAQPFSAYAMVVAIATVIGSLPITLHGLGVRELASVKLWALLNVSPEQAMLWALLWRVMAWLVSLPGGLVYLLWADKTVWKDLQVLAESGLKSRPKSETADPFTIPKPQRVEIAIATLEQLLEETDDETIREALLRRLEQLREERKQIRRTSN</sequence>
<dbReference type="Pfam" id="PF03706">
    <property type="entry name" value="LPG_synthase_TM"/>
    <property type="match status" value="1"/>
</dbReference>
<feature type="transmembrane region" description="Helical" evidence="6">
    <location>
        <begin position="281"/>
        <end position="306"/>
    </location>
</feature>
<keyword evidence="4 6" id="KW-1133">Transmembrane helix</keyword>
<feature type="transmembrane region" description="Helical" evidence="6">
    <location>
        <begin position="204"/>
        <end position="227"/>
    </location>
</feature>
<dbReference type="PANTHER" id="PTHR40277:SF1">
    <property type="entry name" value="BLL5419 PROTEIN"/>
    <property type="match status" value="1"/>
</dbReference>
<feature type="transmembrane region" description="Helical" evidence="6">
    <location>
        <begin position="239"/>
        <end position="261"/>
    </location>
</feature>
<feature type="transmembrane region" description="Helical" evidence="6">
    <location>
        <begin position="155"/>
        <end position="176"/>
    </location>
</feature>
<dbReference type="PANTHER" id="PTHR40277">
    <property type="entry name" value="BLL5419 PROTEIN"/>
    <property type="match status" value="1"/>
</dbReference>
<feature type="transmembrane region" description="Helical" evidence="6">
    <location>
        <begin position="81"/>
        <end position="105"/>
    </location>
</feature>
<gene>
    <name evidence="7" type="ORF">M2350_000586</name>
</gene>
<dbReference type="Proteomes" id="UP001204798">
    <property type="component" value="Unassembled WGS sequence"/>
</dbReference>
<evidence type="ECO:0000256" key="5">
    <source>
        <dbReference type="ARBA" id="ARBA00023136"/>
    </source>
</evidence>
<feature type="transmembrane region" description="Helical" evidence="6">
    <location>
        <begin position="125"/>
        <end position="143"/>
    </location>
</feature>